<evidence type="ECO:0000256" key="1">
    <source>
        <dbReference type="ARBA" id="ARBA00022664"/>
    </source>
</evidence>
<dbReference type="GO" id="GO:0008270">
    <property type="term" value="F:zinc ion binding"/>
    <property type="evidence" value="ECO:0007669"/>
    <property type="project" value="UniProtKB-KW"/>
</dbReference>
<dbReference type="OMA" id="MRICETY"/>
<dbReference type="Proteomes" id="UP000184267">
    <property type="component" value="Unassembled WGS sequence"/>
</dbReference>
<evidence type="ECO:0000256" key="2">
    <source>
        <dbReference type="PROSITE-ProRule" id="PRU00047"/>
    </source>
</evidence>
<dbReference type="PROSITE" id="PS50158">
    <property type="entry name" value="ZF_CCHC"/>
    <property type="match status" value="1"/>
</dbReference>
<evidence type="ECO:0000313" key="5">
    <source>
        <dbReference type="EMBL" id="OJT11738.1"/>
    </source>
</evidence>
<dbReference type="InterPro" id="IPR001878">
    <property type="entry name" value="Znf_CCHC"/>
</dbReference>
<keyword evidence="6" id="KW-1185">Reference proteome</keyword>
<feature type="domain" description="CCHC-type" evidence="4">
    <location>
        <begin position="218"/>
        <end position="231"/>
    </location>
</feature>
<dbReference type="STRING" id="154538.A0A1M2VVZ3"/>
<dbReference type="SUPFAM" id="SSF57756">
    <property type="entry name" value="Retrovirus zinc finger-like domains"/>
    <property type="match status" value="1"/>
</dbReference>
<keyword evidence="2" id="KW-0862">Zinc</keyword>
<name>A0A1M2VVZ3_TRAPU</name>
<dbReference type="AlphaFoldDB" id="A0A1M2VVZ3"/>
<dbReference type="Pfam" id="PF14223">
    <property type="entry name" value="Retrotran_gag_2"/>
    <property type="match status" value="1"/>
</dbReference>
<keyword evidence="2" id="KW-0863">Zinc-finger</keyword>
<gene>
    <name evidence="5" type="ORF">TRAPUB_11747</name>
</gene>
<dbReference type="EMBL" id="MNAD01000585">
    <property type="protein sequence ID" value="OJT11738.1"/>
    <property type="molecule type" value="Genomic_DNA"/>
</dbReference>
<comment type="caution">
    <text evidence="5">The sequence shown here is derived from an EMBL/GenBank/DDBJ whole genome shotgun (WGS) entry which is preliminary data.</text>
</comment>
<feature type="compositionally biased region" description="Polar residues" evidence="3">
    <location>
        <begin position="263"/>
        <end position="272"/>
    </location>
</feature>
<evidence type="ECO:0000256" key="3">
    <source>
        <dbReference type="SAM" id="MobiDB-lite"/>
    </source>
</evidence>
<keyword evidence="2" id="KW-0479">Metal-binding</keyword>
<dbReference type="OrthoDB" id="2802593at2759"/>
<dbReference type="GO" id="GO:0003676">
    <property type="term" value="F:nucleic acid binding"/>
    <property type="evidence" value="ECO:0007669"/>
    <property type="project" value="InterPro"/>
</dbReference>
<dbReference type="InterPro" id="IPR036875">
    <property type="entry name" value="Znf_CCHC_sf"/>
</dbReference>
<dbReference type="GO" id="GO:0006397">
    <property type="term" value="P:mRNA processing"/>
    <property type="evidence" value="ECO:0007669"/>
    <property type="project" value="UniProtKB-KW"/>
</dbReference>
<keyword evidence="1" id="KW-0507">mRNA processing</keyword>
<evidence type="ECO:0000313" key="6">
    <source>
        <dbReference type="Proteomes" id="UP000184267"/>
    </source>
</evidence>
<evidence type="ECO:0000259" key="4">
    <source>
        <dbReference type="PROSITE" id="PS50158"/>
    </source>
</evidence>
<accession>A0A1M2VVZ3</accession>
<organism evidence="5 6">
    <name type="scientific">Trametes pubescens</name>
    <name type="common">White-rot fungus</name>
    <dbReference type="NCBI Taxonomy" id="154538"/>
    <lineage>
        <taxon>Eukaryota</taxon>
        <taxon>Fungi</taxon>
        <taxon>Dikarya</taxon>
        <taxon>Basidiomycota</taxon>
        <taxon>Agaricomycotina</taxon>
        <taxon>Agaricomycetes</taxon>
        <taxon>Polyporales</taxon>
        <taxon>Polyporaceae</taxon>
        <taxon>Trametes</taxon>
    </lineage>
</organism>
<feature type="compositionally biased region" description="Basic and acidic residues" evidence="3">
    <location>
        <begin position="243"/>
        <end position="252"/>
    </location>
</feature>
<feature type="non-terminal residue" evidence="5">
    <location>
        <position position="357"/>
    </location>
</feature>
<feature type="region of interest" description="Disordered" evidence="3">
    <location>
        <begin position="238"/>
        <end position="287"/>
    </location>
</feature>
<proteinExistence type="predicted"/>
<reference evidence="5 6" key="1">
    <citation type="submission" date="2016-10" db="EMBL/GenBank/DDBJ databases">
        <title>Genome sequence of the basidiomycete white-rot fungus Trametes pubescens.</title>
        <authorList>
            <person name="Makela M.R."/>
            <person name="Granchi Z."/>
            <person name="Peng M."/>
            <person name="De Vries R.P."/>
            <person name="Grigoriev I."/>
            <person name="Riley R."/>
            <person name="Hilden K."/>
        </authorList>
    </citation>
    <scope>NUCLEOTIDE SEQUENCE [LARGE SCALE GENOMIC DNA]</scope>
    <source>
        <strain evidence="5 6">FBCC735</strain>
    </source>
</reference>
<protein>
    <submittedName>
        <fullName evidence="5">Retrovirus-related Pol polyprotein from transposon TNT 1-94</fullName>
    </submittedName>
</protein>
<dbReference type="PANTHER" id="PTHR47481:SF37">
    <property type="entry name" value="RETROTRANSPOSON GAG DOMAIN-CONTAINING PROTEIN"/>
    <property type="match status" value="1"/>
</dbReference>
<sequence length="357" mass="39782">MSDDSSSSYRIEPLNGDNYHTWRIQMQDILAELELWEYVSGNNTLPANTTQQSAWCKKDAKALRAIRLRIAKDVLVYAQDAKTSKEVWDTLAETFQESGPIGIIEARCKLFHAQCPEGGDIEEHLRKLRSYQSELHALGQIVSDTDFSMIILTSLPDSWNPFIRAIDPTDLAPPSAGQSARLTSAKLIARIHQEDRCSKREDKPETALKAVDKSNTTCHKCGRRGHWLRKCCSGRLHSNQRSGADHRQHQDSSHAGGRPQDSHPCTHNNNSRAYIVNDHDSESDGDTPAREVLGTIWITKDGTNTPDSALAATDPNVYYLDSGVTTHVARNRIQFCDYSETPGKIIKGVGGHDIPQL</sequence>
<dbReference type="PANTHER" id="PTHR47481">
    <property type="match status" value="1"/>
</dbReference>